<dbReference type="CDD" id="cd00267">
    <property type="entry name" value="ABC_ATPase"/>
    <property type="match status" value="1"/>
</dbReference>
<dbReference type="SMART" id="SM00382">
    <property type="entry name" value="AAA"/>
    <property type="match status" value="1"/>
</dbReference>
<dbReference type="EMBL" id="DSRD01000079">
    <property type="protein sequence ID" value="HGW92893.1"/>
    <property type="molecule type" value="Genomic_DNA"/>
</dbReference>
<dbReference type="SUPFAM" id="SSF52540">
    <property type="entry name" value="P-loop containing nucleoside triphosphate hydrolases"/>
    <property type="match status" value="1"/>
</dbReference>
<protein>
    <submittedName>
        <fullName evidence="2">ATP-binding protein</fullName>
    </submittedName>
</protein>
<sequence>MLDYARISLLRAIPSMYTYKLTRIVFNNGEEIQPGNLTVIIGPNNVGKSRTLKDIAQQSTKRQPLPGVIVNDVEWTTPQSLQELREAYALERYQDENNNWLFRTLAPELSKEHQTNASFWSEEQQISSYLSNKPLFAEHFGVAMLAFITTEYRLQLVKEAPSSAHERQEVNLLQALYNAGSSLETDIQELVRRAFGKTVKLDFTVPQRLLLRVGDDFSSIPPDPRDARQLMQQYEKFDDQGDGIRSFVGITTALLATKRNVILIDEPEAFLHPPQAFRTGEFIAAQATSQRQIVLATHSVDLLRGILSKTSDVTILRIDRRDKTNYFNVLDPNRLRELVNDPLLSSARVLDGLFYSGVVVVEADSDGRFYQIASNKRRNNIDLYFVNADNKQTVPRITTLYRDMGVRCAGIVDFDVLNDSAEFKRQLEALEFDEKAIALLLTIRDKISEVAKELPPDERLEKVREQMTTLLSSLEQLQGKAFASDNEAKSEKEKILSQVERRAREIAASTKNWNALKEQGRAALPIKLQSSFDDLWRECSQKGLFINPCGELESMLTSLGIAYTTDKRGWIARALALLRALEVNDNEYPWKFIKSIQEYLAGTEDNQ</sequence>
<name>A0A832M2Q2_9CYAN</name>
<dbReference type="PANTHER" id="PTHR43581:SF4">
    <property type="entry name" value="ATP_GTP PHOSPHATASE"/>
    <property type="match status" value="1"/>
</dbReference>
<dbReference type="Pfam" id="PF13304">
    <property type="entry name" value="AAA_21"/>
    <property type="match status" value="1"/>
</dbReference>
<organism evidence="2">
    <name type="scientific">Oscillatoriales cyanobacterium SpSt-402</name>
    <dbReference type="NCBI Taxonomy" id="2282168"/>
    <lineage>
        <taxon>Bacteria</taxon>
        <taxon>Bacillati</taxon>
        <taxon>Cyanobacteriota</taxon>
        <taxon>Cyanophyceae</taxon>
        <taxon>Oscillatoriophycideae</taxon>
        <taxon>Oscillatoriales</taxon>
    </lineage>
</organism>
<dbReference type="GO" id="GO:0005524">
    <property type="term" value="F:ATP binding"/>
    <property type="evidence" value="ECO:0007669"/>
    <property type="project" value="UniProtKB-KW"/>
</dbReference>
<dbReference type="InterPro" id="IPR003959">
    <property type="entry name" value="ATPase_AAA_core"/>
</dbReference>
<keyword evidence="2" id="KW-0547">Nucleotide-binding</keyword>
<dbReference type="GO" id="GO:0016887">
    <property type="term" value="F:ATP hydrolysis activity"/>
    <property type="evidence" value="ECO:0007669"/>
    <property type="project" value="InterPro"/>
</dbReference>
<keyword evidence="2" id="KW-0067">ATP-binding</keyword>
<dbReference type="InterPro" id="IPR003593">
    <property type="entry name" value="AAA+_ATPase"/>
</dbReference>
<dbReference type="Gene3D" id="3.40.50.300">
    <property type="entry name" value="P-loop containing nucleotide triphosphate hydrolases"/>
    <property type="match status" value="1"/>
</dbReference>
<dbReference type="PANTHER" id="PTHR43581">
    <property type="entry name" value="ATP/GTP PHOSPHATASE"/>
    <property type="match status" value="1"/>
</dbReference>
<dbReference type="InterPro" id="IPR027417">
    <property type="entry name" value="P-loop_NTPase"/>
</dbReference>
<proteinExistence type="predicted"/>
<reference evidence="2" key="1">
    <citation type="journal article" date="2020" name="mSystems">
        <title>Genome- and Community-Level Interaction Insights into Carbon Utilization and Element Cycling Functions of Hydrothermarchaeota in Hydrothermal Sediment.</title>
        <authorList>
            <person name="Zhou Z."/>
            <person name="Liu Y."/>
            <person name="Xu W."/>
            <person name="Pan J."/>
            <person name="Luo Z.H."/>
            <person name="Li M."/>
        </authorList>
    </citation>
    <scope>NUCLEOTIDE SEQUENCE [LARGE SCALE GENOMIC DNA]</scope>
    <source>
        <strain evidence="2">SpSt-402</strain>
    </source>
</reference>
<accession>A0A832M2Q2</accession>
<gene>
    <name evidence="2" type="ORF">ENR47_01215</name>
</gene>
<evidence type="ECO:0000313" key="2">
    <source>
        <dbReference type="EMBL" id="HGW92893.1"/>
    </source>
</evidence>
<dbReference type="InterPro" id="IPR051396">
    <property type="entry name" value="Bact_Antivir_Def_Nuclease"/>
</dbReference>
<evidence type="ECO:0000259" key="1">
    <source>
        <dbReference type="SMART" id="SM00382"/>
    </source>
</evidence>
<dbReference type="AlphaFoldDB" id="A0A832M2Q2"/>
<comment type="caution">
    <text evidence="2">The sequence shown here is derived from an EMBL/GenBank/DDBJ whole genome shotgun (WGS) entry which is preliminary data.</text>
</comment>
<feature type="domain" description="AAA+ ATPase" evidence="1">
    <location>
        <begin position="34"/>
        <end position="320"/>
    </location>
</feature>